<evidence type="ECO:0000259" key="3">
    <source>
        <dbReference type="Pfam" id="PF25954"/>
    </source>
</evidence>
<dbReference type="Gene3D" id="2.40.50.100">
    <property type="match status" value="1"/>
</dbReference>
<feature type="coiled-coil region" evidence="2">
    <location>
        <begin position="69"/>
        <end position="141"/>
    </location>
</feature>
<sequence>GLKPRPEQAQQPAFRVVEELVAVTEPVPGSVEAKQATLVASRIIARIERILVRAGDTVREGQLLLELERTDLEARVAQAGNQITAARARFTEAERNLQRSIELQQRGLLSASDREAAQATRDSLQADLQRMEQGLEEARAALAYASIHSPLDGRVVDRFAEPGDMAAPGTTLLSLYNPLSLRVEASVREQLAVTLAVGQAVSVSLPALDSVVQGSIEEIVPAAEPGSRSFLVKIRLPYDDRLLPGLYARVDVPAGSERRMRVPEALLAQVGQLWVATVAGPEGPERRFLRVGKRDGDGRVEVVAGLQAGDELLAQSSER</sequence>
<evidence type="ECO:0000313" key="5">
    <source>
        <dbReference type="EMBL" id="HAN28852.1"/>
    </source>
</evidence>
<dbReference type="InterPro" id="IPR006143">
    <property type="entry name" value="RND_pump_MFP"/>
</dbReference>
<proteinExistence type="inferred from homology"/>
<feature type="domain" description="CzcB-like barrel-sandwich hybrid" evidence="4">
    <location>
        <begin position="38"/>
        <end position="172"/>
    </location>
</feature>
<dbReference type="Gene3D" id="1.10.287.470">
    <property type="entry name" value="Helix hairpin bin"/>
    <property type="match status" value="1"/>
</dbReference>
<dbReference type="PANTHER" id="PTHR30469">
    <property type="entry name" value="MULTIDRUG RESISTANCE PROTEIN MDTA"/>
    <property type="match status" value="1"/>
</dbReference>
<evidence type="ECO:0000259" key="4">
    <source>
        <dbReference type="Pfam" id="PF25973"/>
    </source>
</evidence>
<dbReference type="Gene3D" id="2.40.420.20">
    <property type="match status" value="1"/>
</dbReference>
<dbReference type="InterPro" id="IPR058647">
    <property type="entry name" value="BSH_CzcB-like"/>
</dbReference>
<dbReference type="Proteomes" id="UP000259273">
    <property type="component" value="Unassembled WGS sequence"/>
</dbReference>
<evidence type="ECO:0000313" key="6">
    <source>
        <dbReference type="Proteomes" id="UP000259273"/>
    </source>
</evidence>
<gene>
    <name evidence="5" type="ORF">DCP75_14225</name>
</gene>
<keyword evidence="2" id="KW-0175">Coiled coil</keyword>
<organism evidence="5 6">
    <name type="scientific">Haliea salexigens</name>
    <dbReference type="NCBI Taxonomy" id="287487"/>
    <lineage>
        <taxon>Bacteria</taxon>
        <taxon>Pseudomonadati</taxon>
        <taxon>Pseudomonadota</taxon>
        <taxon>Gammaproteobacteria</taxon>
        <taxon>Cellvibrionales</taxon>
        <taxon>Halieaceae</taxon>
        <taxon>Haliea</taxon>
    </lineage>
</organism>
<feature type="non-terminal residue" evidence="5">
    <location>
        <position position="1"/>
    </location>
</feature>
<name>A0A3C1KQ67_9GAMM</name>
<dbReference type="InterPro" id="IPR058792">
    <property type="entry name" value="Beta-barrel_RND_2"/>
</dbReference>
<protein>
    <submittedName>
        <fullName evidence="5">Efflux RND transporter periplasmic adaptor subunit</fullName>
    </submittedName>
</protein>
<dbReference type="Pfam" id="PF25954">
    <property type="entry name" value="Beta-barrel_RND_2"/>
    <property type="match status" value="1"/>
</dbReference>
<evidence type="ECO:0000256" key="1">
    <source>
        <dbReference type="ARBA" id="ARBA00009477"/>
    </source>
</evidence>
<dbReference type="Pfam" id="PF25973">
    <property type="entry name" value="BSH_CzcB"/>
    <property type="match status" value="1"/>
</dbReference>
<comment type="similarity">
    <text evidence="1">Belongs to the membrane fusion protein (MFP) (TC 8.A.1) family.</text>
</comment>
<dbReference type="GO" id="GO:0015562">
    <property type="term" value="F:efflux transmembrane transporter activity"/>
    <property type="evidence" value="ECO:0007669"/>
    <property type="project" value="TreeGrafter"/>
</dbReference>
<reference evidence="5 6" key="1">
    <citation type="journal article" date="2018" name="Nat. Biotechnol.">
        <title>A standardized bacterial taxonomy based on genome phylogeny substantially revises the tree of life.</title>
        <authorList>
            <person name="Parks D.H."/>
            <person name="Chuvochina M."/>
            <person name="Waite D.W."/>
            <person name="Rinke C."/>
            <person name="Skarshewski A."/>
            <person name="Chaumeil P.A."/>
            <person name="Hugenholtz P."/>
        </authorList>
    </citation>
    <scope>NUCLEOTIDE SEQUENCE [LARGE SCALE GENOMIC DNA]</scope>
    <source>
        <strain evidence="5">UBA9158</strain>
    </source>
</reference>
<dbReference type="EMBL" id="DMND01000190">
    <property type="protein sequence ID" value="HAN28852.1"/>
    <property type="molecule type" value="Genomic_DNA"/>
</dbReference>
<dbReference type="SUPFAM" id="SSF111369">
    <property type="entry name" value="HlyD-like secretion proteins"/>
    <property type="match status" value="1"/>
</dbReference>
<feature type="domain" description="CusB-like beta-barrel" evidence="3">
    <location>
        <begin position="183"/>
        <end position="252"/>
    </location>
</feature>
<comment type="caution">
    <text evidence="5">The sequence shown here is derived from an EMBL/GenBank/DDBJ whole genome shotgun (WGS) entry which is preliminary data.</text>
</comment>
<evidence type="ECO:0000256" key="2">
    <source>
        <dbReference type="SAM" id="Coils"/>
    </source>
</evidence>
<dbReference type="STRING" id="1121937.GCA_000423125_01056"/>
<dbReference type="PANTHER" id="PTHR30469:SF15">
    <property type="entry name" value="HLYD FAMILY OF SECRETION PROTEINS"/>
    <property type="match status" value="1"/>
</dbReference>
<dbReference type="Gene3D" id="2.40.30.170">
    <property type="match status" value="1"/>
</dbReference>
<dbReference type="GO" id="GO:1990281">
    <property type="term" value="C:efflux pump complex"/>
    <property type="evidence" value="ECO:0007669"/>
    <property type="project" value="TreeGrafter"/>
</dbReference>
<accession>A0A3C1KQ67</accession>
<dbReference type="AlphaFoldDB" id="A0A3C1KQ67"/>
<dbReference type="NCBIfam" id="TIGR01730">
    <property type="entry name" value="RND_mfp"/>
    <property type="match status" value="1"/>
</dbReference>